<feature type="compositionally biased region" description="Basic and acidic residues" evidence="1">
    <location>
        <begin position="59"/>
        <end position="69"/>
    </location>
</feature>
<protein>
    <submittedName>
        <fullName evidence="2">Uncharacterized protein</fullName>
    </submittedName>
</protein>
<evidence type="ECO:0000313" key="3">
    <source>
        <dbReference type="Proteomes" id="UP000095380"/>
    </source>
</evidence>
<reference evidence="2 3" key="1">
    <citation type="submission" date="2015-09" db="EMBL/GenBank/DDBJ databases">
        <authorList>
            <consortium name="Pathogen Informatics"/>
        </authorList>
    </citation>
    <scope>NUCLEOTIDE SEQUENCE [LARGE SCALE GENOMIC DNA]</scope>
    <source>
        <strain evidence="2 3">2789STDY5608851</strain>
    </source>
</reference>
<feature type="region of interest" description="Disordered" evidence="1">
    <location>
        <begin position="30"/>
        <end position="69"/>
    </location>
</feature>
<gene>
    <name evidence="2" type="ORF">ERS852408_00856</name>
</gene>
<dbReference type="Proteomes" id="UP000095380">
    <property type="component" value="Unassembled WGS sequence"/>
</dbReference>
<name>A0A173ZFS3_9FIRM</name>
<evidence type="ECO:0000256" key="1">
    <source>
        <dbReference type="SAM" id="MobiDB-lite"/>
    </source>
</evidence>
<dbReference type="EMBL" id="CYYM01000003">
    <property type="protein sequence ID" value="CUN74490.1"/>
    <property type="molecule type" value="Genomic_DNA"/>
</dbReference>
<accession>A0A173ZFS3</accession>
<proteinExistence type="predicted"/>
<dbReference type="AlphaFoldDB" id="A0A173ZFS3"/>
<organism evidence="2 3">
    <name type="scientific">Dorea longicatena</name>
    <dbReference type="NCBI Taxonomy" id="88431"/>
    <lineage>
        <taxon>Bacteria</taxon>
        <taxon>Bacillati</taxon>
        <taxon>Bacillota</taxon>
        <taxon>Clostridia</taxon>
        <taxon>Lachnospirales</taxon>
        <taxon>Lachnospiraceae</taxon>
        <taxon>Dorea</taxon>
    </lineage>
</organism>
<sequence>MKKTKKILRTSNRPLIIYVRHRTERKLSMEDNKNMEVVTDQNDGHEYDEGIEPTPEEIAAAKKQAEQEA</sequence>
<evidence type="ECO:0000313" key="2">
    <source>
        <dbReference type="EMBL" id="CUN74490.1"/>
    </source>
</evidence>